<evidence type="ECO:0000259" key="3">
    <source>
        <dbReference type="Pfam" id="PF01557"/>
    </source>
</evidence>
<organism evidence="4 5">
    <name type="scientific">Sporosarcina soli</name>
    <dbReference type="NCBI Taxonomy" id="334736"/>
    <lineage>
        <taxon>Bacteria</taxon>
        <taxon>Bacillati</taxon>
        <taxon>Bacillota</taxon>
        <taxon>Bacilli</taxon>
        <taxon>Bacillales</taxon>
        <taxon>Caryophanaceae</taxon>
        <taxon>Sporosarcina</taxon>
    </lineage>
</organism>
<comment type="similarity">
    <text evidence="1">Belongs to the FAH family.</text>
</comment>
<proteinExistence type="inferred from homology"/>
<dbReference type="Gene3D" id="3.90.850.10">
    <property type="entry name" value="Fumarylacetoacetase-like, C-terminal domain"/>
    <property type="match status" value="1"/>
</dbReference>
<dbReference type="EMBL" id="JBHSNO010000001">
    <property type="protein sequence ID" value="MFC5587351.1"/>
    <property type="molecule type" value="Genomic_DNA"/>
</dbReference>
<evidence type="ECO:0000313" key="5">
    <source>
        <dbReference type="Proteomes" id="UP001596109"/>
    </source>
</evidence>
<sequence length="329" mass="36405">MKLITFTTAGFSRIGALVDGDKVVDLNYAYQSQLQSEGKYRYEEIAEAYVPAKMEGFLQGGKESLEIAKAAVDFALEHPASFKHQLVYDKSDVKVEAPVTQPGKIFCVGHNYREHILEMGRELPSNPVLFAKFANTIIGPEDDIPFYPISEQLDYEAEFTFVIGKQARNVSEEDALDYVAGYTITNDVTYRDIQRRTLQWLQGKTVDGSAPMGPWLITSDELTNPSGLDVVLTVNGEVRQKTNTENLVFSVPKLVSFLSNLVTLEPGDVILTGTPGGVGVAMDPPTFLKDGDVVRIEIDKVGVLENKVSLQKEEIKDDSRHSEPIHSSN</sequence>
<feature type="domain" description="Fumarylacetoacetase-like C-terminal" evidence="3">
    <location>
        <begin position="104"/>
        <end position="308"/>
    </location>
</feature>
<evidence type="ECO:0000256" key="2">
    <source>
        <dbReference type="ARBA" id="ARBA00022723"/>
    </source>
</evidence>
<dbReference type="PANTHER" id="PTHR42796:SF4">
    <property type="entry name" value="FUMARYLACETOACETATE HYDROLASE DOMAIN-CONTAINING PROTEIN 2A"/>
    <property type="match status" value="1"/>
</dbReference>
<evidence type="ECO:0000256" key="1">
    <source>
        <dbReference type="ARBA" id="ARBA00010211"/>
    </source>
</evidence>
<gene>
    <name evidence="4" type="ORF">ACFPRA_00320</name>
</gene>
<keyword evidence="5" id="KW-1185">Reference proteome</keyword>
<dbReference type="InterPro" id="IPR011234">
    <property type="entry name" value="Fumarylacetoacetase-like_C"/>
</dbReference>
<protein>
    <submittedName>
        <fullName evidence="4">Fumarylacetoacetate hydrolase family protein</fullName>
    </submittedName>
</protein>
<comment type="caution">
    <text evidence="4">The sequence shown here is derived from an EMBL/GenBank/DDBJ whole genome shotgun (WGS) entry which is preliminary data.</text>
</comment>
<keyword evidence="2" id="KW-0479">Metal-binding</keyword>
<keyword evidence="4" id="KW-0378">Hydrolase</keyword>
<reference evidence="5" key="1">
    <citation type="journal article" date="2019" name="Int. J. Syst. Evol. Microbiol.">
        <title>The Global Catalogue of Microorganisms (GCM) 10K type strain sequencing project: providing services to taxonomists for standard genome sequencing and annotation.</title>
        <authorList>
            <consortium name="The Broad Institute Genomics Platform"/>
            <consortium name="The Broad Institute Genome Sequencing Center for Infectious Disease"/>
            <person name="Wu L."/>
            <person name="Ma J."/>
        </authorList>
    </citation>
    <scope>NUCLEOTIDE SEQUENCE [LARGE SCALE GENOMIC DNA]</scope>
    <source>
        <strain evidence="5">CGMCC 4.1434</strain>
    </source>
</reference>
<dbReference type="Pfam" id="PF01557">
    <property type="entry name" value="FAA_hydrolase"/>
    <property type="match status" value="1"/>
</dbReference>
<dbReference type="InterPro" id="IPR051121">
    <property type="entry name" value="FAH"/>
</dbReference>
<dbReference type="RefSeq" id="WP_381429286.1">
    <property type="nucleotide sequence ID" value="NZ_JBHSNO010000001.1"/>
</dbReference>
<dbReference type="InterPro" id="IPR036663">
    <property type="entry name" value="Fumarylacetoacetase_C_sf"/>
</dbReference>
<dbReference type="Proteomes" id="UP001596109">
    <property type="component" value="Unassembled WGS sequence"/>
</dbReference>
<name>A0ABW0TD41_9BACL</name>
<accession>A0ABW0TD41</accession>
<dbReference type="GO" id="GO:0016787">
    <property type="term" value="F:hydrolase activity"/>
    <property type="evidence" value="ECO:0007669"/>
    <property type="project" value="UniProtKB-KW"/>
</dbReference>
<evidence type="ECO:0000313" key="4">
    <source>
        <dbReference type="EMBL" id="MFC5587351.1"/>
    </source>
</evidence>
<dbReference type="SUPFAM" id="SSF56529">
    <property type="entry name" value="FAH"/>
    <property type="match status" value="1"/>
</dbReference>
<dbReference type="PANTHER" id="PTHR42796">
    <property type="entry name" value="FUMARYLACETOACETATE HYDROLASE DOMAIN-CONTAINING PROTEIN 2A-RELATED"/>
    <property type="match status" value="1"/>
</dbReference>